<gene>
    <name evidence="2" type="ORF">CMV_025490</name>
</gene>
<sequence>MYHGTSWENAMSKPCFCTSVIHGNRFCPQKPSFSTLISLVWYAFTFACLRRVFPLSWYRRTYLEELQLFYHEEHMHYLSQEQHSSSDDSPILM</sequence>
<evidence type="ECO:0000313" key="2">
    <source>
        <dbReference type="EMBL" id="KAF3948527.1"/>
    </source>
</evidence>
<evidence type="ECO:0000256" key="1">
    <source>
        <dbReference type="SAM" id="Phobius"/>
    </source>
</evidence>
<keyword evidence="1" id="KW-0812">Transmembrane</keyword>
<keyword evidence="3" id="KW-1185">Reference proteome</keyword>
<dbReference type="EMBL" id="JRKL02006748">
    <property type="protein sequence ID" value="KAF3948527.1"/>
    <property type="molecule type" value="Genomic_DNA"/>
</dbReference>
<proteinExistence type="predicted"/>
<comment type="caution">
    <text evidence="2">The sequence shown here is derived from an EMBL/GenBank/DDBJ whole genome shotgun (WGS) entry which is preliminary data.</text>
</comment>
<accession>A0A8J4QFT3</accession>
<reference evidence="2" key="1">
    <citation type="submission" date="2020-03" db="EMBL/GenBank/DDBJ databases">
        <title>Castanea mollissima Vanexum genome sequencing.</title>
        <authorList>
            <person name="Staton M."/>
        </authorList>
    </citation>
    <scope>NUCLEOTIDE SEQUENCE</scope>
    <source>
        <tissue evidence="2">Leaf</tissue>
    </source>
</reference>
<keyword evidence="1" id="KW-1133">Transmembrane helix</keyword>
<keyword evidence="1" id="KW-0472">Membrane</keyword>
<protein>
    <submittedName>
        <fullName evidence="2">Uncharacterized protein</fullName>
    </submittedName>
</protein>
<name>A0A8J4QFT3_9ROSI</name>
<organism evidence="2 3">
    <name type="scientific">Castanea mollissima</name>
    <name type="common">Chinese chestnut</name>
    <dbReference type="NCBI Taxonomy" id="60419"/>
    <lineage>
        <taxon>Eukaryota</taxon>
        <taxon>Viridiplantae</taxon>
        <taxon>Streptophyta</taxon>
        <taxon>Embryophyta</taxon>
        <taxon>Tracheophyta</taxon>
        <taxon>Spermatophyta</taxon>
        <taxon>Magnoliopsida</taxon>
        <taxon>eudicotyledons</taxon>
        <taxon>Gunneridae</taxon>
        <taxon>Pentapetalae</taxon>
        <taxon>rosids</taxon>
        <taxon>fabids</taxon>
        <taxon>Fagales</taxon>
        <taxon>Fagaceae</taxon>
        <taxon>Castanea</taxon>
    </lineage>
</organism>
<dbReference type="AlphaFoldDB" id="A0A8J4QFT3"/>
<evidence type="ECO:0000313" key="3">
    <source>
        <dbReference type="Proteomes" id="UP000737018"/>
    </source>
</evidence>
<feature type="transmembrane region" description="Helical" evidence="1">
    <location>
        <begin position="33"/>
        <end position="53"/>
    </location>
</feature>
<dbReference type="Proteomes" id="UP000737018">
    <property type="component" value="Unassembled WGS sequence"/>
</dbReference>